<feature type="domain" description="PCI" evidence="3">
    <location>
        <begin position="289"/>
        <end position="485"/>
    </location>
</feature>
<dbReference type="PROSITE" id="PS50250">
    <property type="entry name" value="PCI"/>
    <property type="match status" value="1"/>
</dbReference>
<dbReference type="GO" id="GO:0003690">
    <property type="term" value="F:double-stranded DNA binding"/>
    <property type="evidence" value="ECO:0007669"/>
    <property type="project" value="InterPro"/>
</dbReference>
<dbReference type="PANTHER" id="PTHR12732:SF0">
    <property type="entry name" value="PCI DOMAIN-CONTAINING PROTEIN 2"/>
    <property type="match status" value="1"/>
</dbReference>
<dbReference type="InterPro" id="IPR000717">
    <property type="entry name" value="PCI_dom"/>
</dbReference>
<dbReference type="SMART" id="SM00753">
    <property type="entry name" value="PAM"/>
    <property type="match status" value="1"/>
</dbReference>
<gene>
    <name evidence="4" type="ORF">EKO27_g9959</name>
</gene>
<proteinExistence type="inferred from homology"/>
<dbReference type="FunFam" id="1.10.10.10:FF:000366">
    <property type="entry name" value="COP9 signalosome complex subunit"/>
    <property type="match status" value="1"/>
</dbReference>
<dbReference type="Gene3D" id="1.10.10.10">
    <property type="entry name" value="Winged helix-like DNA-binding domain superfamily/Winged helix DNA-binding domain"/>
    <property type="match status" value="1"/>
</dbReference>
<dbReference type="Proteomes" id="UP000286045">
    <property type="component" value="Unassembled WGS sequence"/>
</dbReference>
<evidence type="ECO:0000256" key="1">
    <source>
        <dbReference type="ARBA" id="ARBA00025771"/>
    </source>
</evidence>
<dbReference type="InterPro" id="IPR045114">
    <property type="entry name" value="Csn12-like"/>
</dbReference>
<dbReference type="Pfam" id="PF01399">
    <property type="entry name" value="PCI"/>
    <property type="match status" value="1"/>
</dbReference>
<keyword evidence="5" id="KW-1185">Reference proteome</keyword>
<dbReference type="GO" id="GO:0003723">
    <property type="term" value="F:RNA binding"/>
    <property type="evidence" value="ECO:0007669"/>
    <property type="project" value="InterPro"/>
</dbReference>
<sequence length="491" mass="56115">MDGLIRQFRVAYATTNGEQLAETLNPDVHAHSAKFRAIWGRGDHRSMTADLNFLFHQDQARLSIRLSKEETSGWYAIYAVYWKAIGEILAVEGLRNDSKVGRFTDDGISIAEPMIHGVPLPSPLRQITRFRANQTKSSWAKVYDAWKELTLLVVRGYTNHDFENWTIPCLYVTGKHLRLYAMRADAERGLSNDNSAIDDLQDDFDPQAEENKCLEDCARHLNRIFQICASDRAPLEESRKWGVYYAVNLLFKTYFKLNSEPLSKNILRVISAGRSDIPPIDKFPKSQQVTFKYYEGVLAFLEENYVEAEKHLEMAWLMCHKDAQRNLELILTYLIPCRLLTTHTLPSARLLEPFPRLQKLFTPLARAIKKSDLRAFDIALRDGEDEFIKRRVYLTLERGRDIVLRNLLRKVFIAGGFEEAKDGAAPVRRTRIPITEFTAAVQISSGEAIDSDEVECLMANMIYKNLMKGYIAHERGTVVLSKSGAFPGTKV</sequence>
<protein>
    <recommendedName>
        <fullName evidence="2">Protein CSN12 homolog</fullName>
    </recommendedName>
</protein>
<evidence type="ECO:0000259" key="3">
    <source>
        <dbReference type="PROSITE" id="PS50250"/>
    </source>
</evidence>
<name>A0A439CSM2_9PEZI</name>
<evidence type="ECO:0000313" key="4">
    <source>
        <dbReference type="EMBL" id="RWA05147.1"/>
    </source>
</evidence>
<comment type="caution">
    <text evidence="4">The sequence shown here is derived from an EMBL/GenBank/DDBJ whole genome shotgun (WGS) entry which is preliminary data.</text>
</comment>
<dbReference type="InterPro" id="IPR036388">
    <property type="entry name" value="WH-like_DNA-bd_sf"/>
</dbReference>
<evidence type="ECO:0000313" key="5">
    <source>
        <dbReference type="Proteomes" id="UP000286045"/>
    </source>
</evidence>
<dbReference type="AlphaFoldDB" id="A0A439CSM2"/>
<comment type="similarity">
    <text evidence="1">Belongs to the CSN12 family.</text>
</comment>
<dbReference type="EMBL" id="RYZI01000473">
    <property type="protein sequence ID" value="RWA05147.1"/>
    <property type="molecule type" value="Genomic_DNA"/>
</dbReference>
<dbReference type="PANTHER" id="PTHR12732">
    <property type="entry name" value="UNCHARACTERIZED PROTEASOME COMPONENT REGION PCI-CONTAINING"/>
    <property type="match status" value="1"/>
</dbReference>
<reference evidence="4 5" key="1">
    <citation type="submission" date="2018-12" db="EMBL/GenBank/DDBJ databases">
        <title>Draft genome sequence of Xylaria grammica IHI A82.</title>
        <authorList>
            <person name="Buettner E."/>
            <person name="Kellner H."/>
        </authorList>
    </citation>
    <scope>NUCLEOTIDE SEQUENCE [LARGE SCALE GENOMIC DNA]</scope>
    <source>
        <strain evidence="4 5">IHI A82</strain>
    </source>
</reference>
<organism evidence="4 5">
    <name type="scientific">Xylaria grammica</name>
    <dbReference type="NCBI Taxonomy" id="363999"/>
    <lineage>
        <taxon>Eukaryota</taxon>
        <taxon>Fungi</taxon>
        <taxon>Dikarya</taxon>
        <taxon>Ascomycota</taxon>
        <taxon>Pezizomycotina</taxon>
        <taxon>Sordariomycetes</taxon>
        <taxon>Xylariomycetidae</taxon>
        <taxon>Xylariales</taxon>
        <taxon>Xylariaceae</taxon>
        <taxon>Xylaria</taxon>
    </lineage>
</organism>
<accession>A0A439CSM2</accession>
<dbReference type="STRING" id="363999.A0A439CSM2"/>
<evidence type="ECO:0000256" key="2">
    <source>
        <dbReference type="ARBA" id="ARBA00073854"/>
    </source>
</evidence>